<dbReference type="GeneID" id="37207858"/>
<evidence type="ECO:0000313" key="2">
    <source>
        <dbReference type="EMBL" id="PYH67147.1"/>
    </source>
</evidence>
<evidence type="ECO:0000313" key="3">
    <source>
        <dbReference type="Proteomes" id="UP000248405"/>
    </source>
</evidence>
<dbReference type="OrthoDB" id="4478419at2759"/>
<evidence type="ECO:0000256" key="1">
    <source>
        <dbReference type="SAM" id="MobiDB-lite"/>
    </source>
</evidence>
<dbReference type="EMBL" id="KZ821631">
    <property type="protein sequence ID" value="PYH67147.1"/>
    <property type="molecule type" value="Genomic_DNA"/>
</dbReference>
<feature type="compositionally biased region" description="Basic and acidic residues" evidence="1">
    <location>
        <begin position="48"/>
        <end position="60"/>
    </location>
</feature>
<dbReference type="AlphaFoldDB" id="A0A319B337"/>
<gene>
    <name evidence="2" type="ORF">BO88DRAFT_344874</name>
</gene>
<protein>
    <submittedName>
        <fullName evidence="2">Uncharacterized protein</fullName>
    </submittedName>
</protein>
<name>A0A319B337_ASPVC</name>
<sequence>MNATGPPQYKRLQALQTVLGLETSHAETSHIQCTQNPVRIGAGSYAVETEKHNNAQHDDGDPAAIAHSGTSPSRTADGSEGPYGQGQVLPLLNEYNYLNGWSKCNVAVLLTKLTKISALKASLREQK</sequence>
<accession>A0A319B337</accession>
<proteinExistence type="predicted"/>
<reference evidence="2" key="1">
    <citation type="submission" date="2016-12" db="EMBL/GenBank/DDBJ databases">
        <title>The genomes of Aspergillus section Nigri reveals drivers in fungal speciation.</title>
        <authorList>
            <consortium name="DOE Joint Genome Institute"/>
            <person name="Vesth T.C."/>
            <person name="Nybo J."/>
            <person name="Theobald S."/>
            <person name="Brandl J."/>
            <person name="Frisvad J.C."/>
            <person name="Nielsen K.F."/>
            <person name="Lyhne E.K."/>
            <person name="Kogle M.E."/>
            <person name="Kuo A."/>
            <person name="Riley R."/>
            <person name="Clum A."/>
            <person name="Nolan M."/>
            <person name="Lipzen A."/>
            <person name="Salamov A."/>
            <person name="Henrissat B."/>
            <person name="Wiebenga A."/>
            <person name="De Vries R.P."/>
            <person name="Grigoriev I.V."/>
            <person name="Mortensen U.H."/>
            <person name="Andersen M.R."/>
            <person name="Baker S.E."/>
        </authorList>
    </citation>
    <scope>NUCLEOTIDE SEQUENCE [LARGE SCALE GENOMIC DNA]</scope>
    <source>
        <strain evidence="2">CBS 113365</strain>
    </source>
</reference>
<dbReference type="Proteomes" id="UP000248405">
    <property type="component" value="Unassembled WGS sequence"/>
</dbReference>
<feature type="region of interest" description="Disordered" evidence="1">
    <location>
        <begin position="46"/>
        <end position="85"/>
    </location>
</feature>
<keyword evidence="3" id="KW-1185">Reference proteome</keyword>
<organism evidence="2 3">
    <name type="scientific">Aspergillus vadensis (strain CBS 113365 / IMI 142717 / IBT 24658)</name>
    <dbReference type="NCBI Taxonomy" id="1448311"/>
    <lineage>
        <taxon>Eukaryota</taxon>
        <taxon>Fungi</taxon>
        <taxon>Dikarya</taxon>
        <taxon>Ascomycota</taxon>
        <taxon>Pezizomycotina</taxon>
        <taxon>Eurotiomycetes</taxon>
        <taxon>Eurotiomycetidae</taxon>
        <taxon>Eurotiales</taxon>
        <taxon>Aspergillaceae</taxon>
        <taxon>Aspergillus</taxon>
        <taxon>Aspergillus subgen. Circumdati</taxon>
    </lineage>
</organism>
<dbReference type="RefSeq" id="XP_025560941.1">
    <property type="nucleotide sequence ID" value="XM_025703266.1"/>
</dbReference>